<dbReference type="Gene3D" id="3.40.50.1000">
    <property type="entry name" value="HAD superfamily/HAD-like"/>
    <property type="match status" value="1"/>
</dbReference>
<dbReference type="InterPro" id="IPR006439">
    <property type="entry name" value="HAD-SF_hydro_IA"/>
</dbReference>
<dbReference type="EMBL" id="VUOD01000013">
    <property type="protein sequence ID" value="KAA2283974.1"/>
    <property type="molecule type" value="Genomic_DNA"/>
</dbReference>
<dbReference type="SFLD" id="SFLDS00003">
    <property type="entry name" value="Haloacid_Dehalogenase"/>
    <property type="match status" value="1"/>
</dbReference>
<sequence length="240" mass="26810">MPRALSLDLDDTLWPIWPAIERAEQALDAFLRRHCPRTAARFPVAKMRELRARVAAEQPHIAHDFTRQRLVSLEWALCEAGDDVAMARAAFDVFYEARNRVEFYPDALDALERLAARAPVAALTNGNADLARIGIQGHFRAYVSARDTGVAKPEPPIFLAACERLGAAPHEVLHVGDDPHLDVAGARRAGLRTCWINRGNAHWPRELPRPDLEFGTLAGLADWLERHTLSPDQPLSLETR</sequence>
<comment type="cofactor">
    <cofactor evidence="1">
        <name>Mg(2+)</name>
        <dbReference type="ChEBI" id="CHEBI:18420"/>
    </cofactor>
</comment>
<dbReference type="NCBIfam" id="TIGR01509">
    <property type="entry name" value="HAD-SF-IA-v3"/>
    <property type="match status" value="1"/>
</dbReference>
<dbReference type="AlphaFoldDB" id="A0A5B2Z9U3"/>
<name>A0A5B2Z9U3_9GAMM</name>
<dbReference type="Pfam" id="PF00702">
    <property type="entry name" value="Hydrolase"/>
    <property type="match status" value="1"/>
</dbReference>
<dbReference type="PANTHER" id="PTHR46470:SF4">
    <property type="entry name" value="5-AMINO-6-(5-PHOSPHO-D-RIBITYLAMINO)URACIL PHOSPHATASE YIGB"/>
    <property type="match status" value="1"/>
</dbReference>
<accession>A0A5B2Z9U3</accession>
<dbReference type="GO" id="GO:0009231">
    <property type="term" value="P:riboflavin biosynthetic process"/>
    <property type="evidence" value="ECO:0007669"/>
    <property type="project" value="TreeGrafter"/>
</dbReference>
<dbReference type="InterPro" id="IPR036412">
    <property type="entry name" value="HAD-like_sf"/>
</dbReference>
<dbReference type="SFLD" id="SFLDG01129">
    <property type="entry name" value="C1.5:_HAD__Beta-PGM__Phosphata"/>
    <property type="match status" value="1"/>
</dbReference>
<dbReference type="NCBIfam" id="TIGR01549">
    <property type="entry name" value="HAD-SF-IA-v1"/>
    <property type="match status" value="1"/>
</dbReference>
<organism evidence="4 5">
    <name type="scientific">Arenimonas fontis</name>
    <dbReference type="NCBI Taxonomy" id="2608255"/>
    <lineage>
        <taxon>Bacteria</taxon>
        <taxon>Pseudomonadati</taxon>
        <taxon>Pseudomonadota</taxon>
        <taxon>Gammaproteobacteria</taxon>
        <taxon>Lysobacterales</taxon>
        <taxon>Lysobacteraceae</taxon>
        <taxon>Arenimonas</taxon>
    </lineage>
</organism>
<protein>
    <submittedName>
        <fullName evidence="4">HAD family hydrolase</fullName>
    </submittedName>
</protein>
<dbReference type="PRINTS" id="PR00413">
    <property type="entry name" value="HADHALOGNASE"/>
</dbReference>
<dbReference type="InterPro" id="IPR051400">
    <property type="entry name" value="HAD-like_hydrolase"/>
</dbReference>
<proteinExistence type="predicted"/>
<evidence type="ECO:0000313" key="4">
    <source>
        <dbReference type="EMBL" id="KAA2283974.1"/>
    </source>
</evidence>
<keyword evidence="5" id="KW-1185">Reference proteome</keyword>
<evidence type="ECO:0000313" key="5">
    <source>
        <dbReference type="Proteomes" id="UP000322165"/>
    </source>
</evidence>
<gene>
    <name evidence="4" type="ORF">F0415_11650</name>
</gene>
<keyword evidence="2 4" id="KW-0378">Hydrolase</keyword>
<dbReference type="InterPro" id="IPR023214">
    <property type="entry name" value="HAD_sf"/>
</dbReference>
<keyword evidence="3" id="KW-0460">Magnesium</keyword>
<dbReference type="Gene3D" id="1.20.120.1600">
    <property type="match status" value="1"/>
</dbReference>
<dbReference type="Proteomes" id="UP000322165">
    <property type="component" value="Unassembled WGS sequence"/>
</dbReference>
<dbReference type="SUPFAM" id="SSF56784">
    <property type="entry name" value="HAD-like"/>
    <property type="match status" value="1"/>
</dbReference>
<evidence type="ECO:0000256" key="1">
    <source>
        <dbReference type="ARBA" id="ARBA00001946"/>
    </source>
</evidence>
<dbReference type="GO" id="GO:0016787">
    <property type="term" value="F:hydrolase activity"/>
    <property type="evidence" value="ECO:0007669"/>
    <property type="project" value="UniProtKB-KW"/>
</dbReference>
<dbReference type="PANTHER" id="PTHR46470">
    <property type="entry name" value="N-ACYLNEURAMINATE-9-PHOSPHATASE"/>
    <property type="match status" value="1"/>
</dbReference>
<reference evidence="4 5" key="2">
    <citation type="submission" date="2019-09" db="EMBL/GenBank/DDBJ databases">
        <authorList>
            <person name="Mazur A."/>
        </authorList>
    </citation>
    <scope>NUCLEOTIDE SEQUENCE [LARGE SCALE GENOMIC DNA]</scope>
    <source>
        <strain evidence="4 5">3729k</strain>
    </source>
</reference>
<comment type="caution">
    <text evidence="4">The sequence shown here is derived from an EMBL/GenBank/DDBJ whole genome shotgun (WGS) entry which is preliminary data.</text>
</comment>
<evidence type="ECO:0000256" key="2">
    <source>
        <dbReference type="ARBA" id="ARBA00022801"/>
    </source>
</evidence>
<evidence type="ECO:0000256" key="3">
    <source>
        <dbReference type="ARBA" id="ARBA00022842"/>
    </source>
</evidence>
<reference evidence="4 5" key="1">
    <citation type="submission" date="2019-09" db="EMBL/GenBank/DDBJ databases">
        <title>Arenimonas chukotkensis sp. nov., a bacterium isolated from Chukotka hot spring, Arctic region, Russia.</title>
        <authorList>
            <person name="Zayulina K.S."/>
            <person name="Prokofeva M.I."/>
            <person name="Elcheninov A.G."/>
            <person name="Novikov A."/>
            <person name="Kochetkova T.V."/>
            <person name="Kublanov I.V."/>
        </authorList>
    </citation>
    <scope>NUCLEOTIDE SEQUENCE [LARGE SCALE GENOMIC DNA]</scope>
    <source>
        <strain evidence="4 5">3729k</strain>
    </source>
</reference>